<evidence type="ECO:0000256" key="1">
    <source>
        <dbReference type="ARBA" id="ARBA00022630"/>
    </source>
</evidence>
<keyword evidence="1" id="KW-0285">Flavoprotein</keyword>
<dbReference type="PANTHER" id="PTHR48105">
    <property type="entry name" value="THIOREDOXIN REDUCTASE 1-RELATED-RELATED"/>
    <property type="match status" value="1"/>
</dbReference>
<reference evidence="5 6" key="1">
    <citation type="journal article" date="2014" name="J. Biotechnol.">
        <title>Complete genome sequence of the actinobacterium Actinoplanes friuliensis HAG 010964, producer of the lipopeptide antibiotic friulimycin.</title>
        <authorList>
            <person name="Ruckert C."/>
            <person name="Szczepanowski R."/>
            <person name="Albersmeier A."/>
            <person name="Goesmann A."/>
            <person name="Fischer N."/>
            <person name="Steinkamper A."/>
            <person name="Puhler A."/>
            <person name="Biener R."/>
            <person name="Schwartz D."/>
            <person name="Kalinowski J."/>
        </authorList>
    </citation>
    <scope>NUCLEOTIDE SEQUENCE [LARGE SCALE GENOMIC DNA]</scope>
    <source>
        <strain evidence="5 6">DSM 7358</strain>
    </source>
</reference>
<accession>U5VWI9</accession>
<dbReference type="EMBL" id="CP006272">
    <property type="protein sequence ID" value="AGZ40060.1"/>
    <property type="molecule type" value="Genomic_DNA"/>
</dbReference>
<dbReference type="PRINTS" id="PR00469">
    <property type="entry name" value="PNDRDTASEII"/>
</dbReference>
<dbReference type="STRING" id="1246995.AFR_08855"/>
<feature type="domain" description="FAD/NAD(P)-binding" evidence="4">
    <location>
        <begin position="2"/>
        <end position="278"/>
    </location>
</feature>
<keyword evidence="6" id="KW-1185">Reference proteome</keyword>
<evidence type="ECO:0000256" key="2">
    <source>
        <dbReference type="ARBA" id="ARBA00023002"/>
    </source>
</evidence>
<protein>
    <submittedName>
        <fullName evidence="5">Oxidoreductase</fullName>
    </submittedName>
</protein>
<comment type="catalytic activity">
    <reaction evidence="3">
        <text>[thioredoxin]-dithiol + NADP(+) = [thioredoxin]-disulfide + NADPH + H(+)</text>
        <dbReference type="Rhea" id="RHEA:20345"/>
        <dbReference type="Rhea" id="RHEA-COMP:10698"/>
        <dbReference type="Rhea" id="RHEA-COMP:10700"/>
        <dbReference type="ChEBI" id="CHEBI:15378"/>
        <dbReference type="ChEBI" id="CHEBI:29950"/>
        <dbReference type="ChEBI" id="CHEBI:50058"/>
        <dbReference type="ChEBI" id="CHEBI:57783"/>
        <dbReference type="ChEBI" id="CHEBI:58349"/>
        <dbReference type="EC" id="1.8.1.9"/>
    </reaction>
</comment>
<proteinExistence type="predicted"/>
<dbReference type="SUPFAM" id="SSF51905">
    <property type="entry name" value="FAD/NAD(P)-binding domain"/>
    <property type="match status" value="1"/>
</dbReference>
<dbReference type="eggNOG" id="COG0492">
    <property type="taxonomic scope" value="Bacteria"/>
</dbReference>
<evidence type="ECO:0000313" key="6">
    <source>
        <dbReference type="Proteomes" id="UP000017746"/>
    </source>
</evidence>
<dbReference type="KEGG" id="afs:AFR_08855"/>
<keyword evidence="2" id="KW-0560">Oxidoreductase</keyword>
<dbReference type="InterPro" id="IPR036188">
    <property type="entry name" value="FAD/NAD-bd_sf"/>
</dbReference>
<evidence type="ECO:0000259" key="4">
    <source>
        <dbReference type="Pfam" id="PF07992"/>
    </source>
</evidence>
<evidence type="ECO:0000313" key="5">
    <source>
        <dbReference type="EMBL" id="AGZ40060.1"/>
    </source>
</evidence>
<dbReference type="Proteomes" id="UP000017746">
    <property type="component" value="Chromosome"/>
</dbReference>
<organism evidence="5 6">
    <name type="scientific">Actinoplanes friuliensis DSM 7358</name>
    <dbReference type="NCBI Taxonomy" id="1246995"/>
    <lineage>
        <taxon>Bacteria</taxon>
        <taxon>Bacillati</taxon>
        <taxon>Actinomycetota</taxon>
        <taxon>Actinomycetes</taxon>
        <taxon>Micromonosporales</taxon>
        <taxon>Micromonosporaceae</taxon>
        <taxon>Actinoplanes</taxon>
    </lineage>
</organism>
<dbReference type="HOGENOM" id="CLU_031864_5_0_11"/>
<dbReference type="Pfam" id="PF07992">
    <property type="entry name" value="Pyr_redox_2"/>
    <property type="match status" value="1"/>
</dbReference>
<dbReference type="GO" id="GO:0004791">
    <property type="term" value="F:thioredoxin-disulfide reductase (NADPH) activity"/>
    <property type="evidence" value="ECO:0007669"/>
    <property type="project" value="UniProtKB-EC"/>
</dbReference>
<sequence>MIVIGGGPAGMSAAVALGRALRTVLLVDAGTPRNAPADGIHNYLTRDNITPADFRTAGRSEVTHYGGELVDGTVASASSSEGSLTVTLEDGQTFTARRLLVTTGLTDELPSIPGLRERWGHDVIHCPYCHGYEARGQAIGIIGSSPMSLHQALMWRQWSDNVTLFLHEAPAPDPTQAEQLAARGIKVVTDKVTEVVVKNNTLTGVRLEDGTVIDREVLVVAPRFMANAEPLPSLGLTATENDFGSVVVAEPNGKTSVPGVWVAGNVSDQMAQVVSSASAGLLVAAQLNADLIQEDANLAVAAHQATTN</sequence>
<dbReference type="AlphaFoldDB" id="U5VWI9"/>
<evidence type="ECO:0000256" key="3">
    <source>
        <dbReference type="ARBA" id="ARBA00048132"/>
    </source>
</evidence>
<dbReference type="PATRIC" id="fig|1246995.3.peg.1802"/>
<dbReference type="PRINTS" id="PR00368">
    <property type="entry name" value="FADPNR"/>
</dbReference>
<dbReference type="Gene3D" id="3.50.50.60">
    <property type="entry name" value="FAD/NAD(P)-binding domain"/>
    <property type="match status" value="2"/>
</dbReference>
<gene>
    <name evidence="5" type="ORF">AFR_08855</name>
</gene>
<dbReference type="InterPro" id="IPR050097">
    <property type="entry name" value="Ferredoxin-NADP_redctase_2"/>
</dbReference>
<name>U5VWI9_9ACTN</name>
<dbReference type="InterPro" id="IPR023753">
    <property type="entry name" value="FAD/NAD-binding_dom"/>
</dbReference>